<feature type="compositionally biased region" description="Basic and acidic residues" evidence="2">
    <location>
        <begin position="718"/>
        <end position="737"/>
    </location>
</feature>
<organism evidence="5 6">
    <name type="scientific">Branchiostoma lanceolatum</name>
    <name type="common">Common lancelet</name>
    <name type="synonym">Amphioxus lanceolatum</name>
    <dbReference type="NCBI Taxonomy" id="7740"/>
    <lineage>
        <taxon>Eukaryota</taxon>
        <taxon>Metazoa</taxon>
        <taxon>Chordata</taxon>
        <taxon>Cephalochordata</taxon>
        <taxon>Leptocardii</taxon>
        <taxon>Amphioxiformes</taxon>
        <taxon>Branchiostomatidae</taxon>
        <taxon>Branchiostoma</taxon>
    </lineage>
</organism>
<sequence length="1237" mass="138109">MSQSLTGQLSNEEQLWLLTEVKENRMTQDEAVQYARERGAQARLEAQQVQQQGGGTPQEMSKQKKKGFFKKHSFSGFGKMPQMPTTNMAKMFRKDSKSSEDQMLKAEGQMSEVSKNAGLVEDLMRKEGMSAEEMQRESLAFSSVEVKEGDAVRSLIGNLVKRGRMTIEDAMQYAKDHGLAEAERAEKENIAEASSAFQQRKVYNFTVYKFFKHRTSQRRILQIDFDIKVLRNIQRGNVNNTFQFDQIAGSESAEGLRFFIYFEDYHEYELNADNLEEKNKILRLLNIIVEQNKCEKEGETFQPVKTLPRAQAIIKEGELEKRAGTALLRNQWNRRWVRIRQGELSYYKLAEESQTALNIIHLNDESVSITPEGDNGFCISTNKEHFSFRVPNPNQKEGADIQAVRDEWFKVLSRASQDYRRSAAHVYDHILTDDFFNQATSTTTVHHLTEEVGGLVKKLQVELEQLQSVLTILDAQEATTQMTKLKEIASSLDNQLRDSGLPGSLTDISQKSLTQRDSSDTSDSLKRQDSSDSEESEYMDMKSPVILKTRPESGPFAIISGDVSVQEEDRDSEDVSEDTNGEKSVADMYSKVNKEKPAVVPPPLPLKRKKSLKDGDKKDEDAAVEEKGGGDTKTEEQQDVTDSSDIKDNGEVSANGELSPESATLPRPPHLLLPSGLHTPPSGPPTPPPSPFLARGKCESPPPIGGGGPPTPPSSPVKTEDMHDEISMDSVKERLDSSVEIDQTDGADVLEKNSSGTQEASPDSPPPPTSPVPQPPATPTPPPLPTSPIPTAPPLPVFNRGARVKLRPFHWTKIPTNMLSKTIWKQAQDRSADISVEVLEKNFALTDRDSPDSGPVKVKKKAKLLLDSKMAHNLAIFLTGFKVGPGEFTNKLLIIGEEEGGLTMEQINSVRRFLPTSEEQELFRSYHGDRSELESSDRFMLEMCSVPMVEVRLDLLMVMAELPEQIQDLTPTIHTTFGACQELVEQKHFHQVLEYVLAVGNRINMGTTRGAARGFRLASLSKLSETYSSDRASSLLQFVVEQIKQKEPQLLDVSAEMHCVQRAAGASVKGLMAEMEVMTKDLLKAKKHVSYMKKKKNSPSKRDLEFCKEVEEKISAHEKELNALQKQCSAMRDTFNKVLGLYGELPGTDSQEVFSAVSEFLASFDIARDKLREEEEKRNDPRKKLGAIMQGSLAGAAVKLRSPTSDHHTMLTSLRDTLPAMPSPDQDNSQDQWAQSS</sequence>
<evidence type="ECO:0000256" key="1">
    <source>
        <dbReference type="SAM" id="Coils"/>
    </source>
</evidence>
<dbReference type="PANTHER" id="PTHR45725">
    <property type="entry name" value="FORMIN HOMOLOGY 2 FAMILY MEMBER"/>
    <property type="match status" value="1"/>
</dbReference>
<dbReference type="InterPro" id="IPR001849">
    <property type="entry name" value="PH_domain"/>
</dbReference>
<accession>A0A8K0A5W0</accession>
<dbReference type="Pfam" id="PF02181">
    <property type="entry name" value="FH2"/>
    <property type="match status" value="1"/>
</dbReference>
<proteinExistence type="predicted"/>
<dbReference type="InterPro" id="IPR015425">
    <property type="entry name" value="FH2_Formin"/>
</dbReference>
<dbReference type="SMART" id="SM00233">
    <property type="entry name" value="PH"/>
    <property type="match status" value="1"/>
</dbReference>
<dbReference type="SMART" id="SM00498">
    <property type="entry name" value="FH2"/>
    <property type="match status" value="1"/>
</dbReference>
<feature type="domain" description="FH2" evidence="4">
    <location>
        <begin position="796"/>
        <end position="1190"/>
    </location>
</feature>
<feature type="region of interest" description="Disordered" evidence="2">
    <location>
        <begin position="500"/>
        <end position="796"/>
    </location>
</feature>
<dbReference type="AlphaFoldDB" id="A0A8K0A5W0"/>
<dbReference type="PROSITE" id="PS50003">
    <property type="entry name" value="PH_DOMAIN"/>
    <property type="match status" value="1"/>
</dbReference>
<dbReference type="PROSITE" id="PS51444">
    <property type="entry name" value="FH2"/>
    <property type="match status" value="1"/>
</dbReference>
<dbReference type="InterPro" id="IPR051425">
    <property type="entry name" value="Formin_Homology"/>
</dbReference>
<feature type="compositionally biased region" description="Acidic residues" evidence="2">
    <location>
        <begin position="565"/>
        <end position="579"/>
    </location>
</feature>
<dbReference type="Gene3D" id="1.20.58.2220">
    <property type="entry name" value="Formin, FH2 domain"/>
    <property type="match status" value="1"/>
</dbReference>
<keyword evidence="6" id="KW-1185">Reference proteome</keyword>
<dbReference type="InterPro" id="IPR011993">
    <property type="entry name" value="PH-like_dom_sf"/>
</dbReference>
<feature type="region of interest" description="Disordered" evidence="2">
    <location>
        <begin position="45"/>
        <end position="65"/>
    </location>
</feature>
<feature type="domain" description="PH" evidence="3">
    <location>
        <begin position="312"/>
        <end position="417"/>
    </location>
</feature>
<feature type="coiled-coil region" evidence="1">
    <location>
        <begin position="1107"/>
        <end position="1134"/>
    </location>
</feature>
<dbReference type="Pfam" id="PF00169">
    <property type="entry name" value="PH"/>
    <property type="match status" value="1"/>
</dbReference>
<feature type="compositionally biased region" description="Polar residues" evidence="2">
    <location>
        <begin position="506"/>
        <end position="516"/>
    </location>
</feature>
<feature type="region of interest" description="Disordered" evidence="2">
    <location>
        <begin position="1201"/>
        <end position="1237"/>
    </location>
</feature>
<dbReference type="EMBL" id="OV696692">
    <property type="protein sequence ID" value="CAH1269171.1"/>
    <property type="molecule type" value="Genomic_DNA"/>
</dbReference>
<keyword evidence="1" id="KW-0175">Coiled coil</keyword>
<evidence type="ECO:0000256" key="2">
    <source>
        <dbReference type="SAM" id="MobiDB-lite"/>
    </source>
</evidence>
<dbReference type="PANTHER" id="PTHR45725:SF10">
    <property type="entry name" value="FH2 DOMAIN-CONTAINING PROTEIN"/>
    <property type="match status" value="1"/>
</dbReference>
<dbReference type="SUPFAM" id="SSF50729">
    <property type="entry name" value="PH domain-like"/>
    <property type="match status" value="1"/>
</dbReference>
<feature type="coiled-coil region" evidence="1">
    <location>
        <begin position="456"/>
        <end position="495"/>
    </location>
</feature>
<evidence type="ECO:0000259" key="4">
    <source>
        <dbReference type="PROSITE" id="PS51444"/>
    </source>
</evidence>
<name>A0A8K0A5W0_BRALA</name>
<feature type="compositionally biased region" description="Pro residues" evidence="2">
    <location>
        <begin position="681"/>
        <end position="691"/>
    </location>
</feature>
<feature type="compositionally biased region" description="Pro residues" evidence="2">
    <location>
        <begin position="763"/>
        <end position="796"/>
    </location>
</feature>
<feature type="compositionally biased region" description="Basic and acidic residues" evidence="2">
    <location>
        <begin position="612"/>
        <end position="636"/>
    </location>
</feature>
<evidence type="ECO:0000313" key="6">
    <source>
        <dbReference type="Proteomes" id="UP000838412"/>
    </source>
</evidence>
<dbReference type="SUPFAM" id="SSF101447">
    <property type="entry name" value="Formin homology 2 domain (FH2 domain)"/>
    <property type="match status" value="1"/>
</dbReference>
<protein>
    <submittedName>
        <fullName evidence="5">DAAM2 protein</fullName>
    </submittedName>
</protein>
<dbReference type="Proteomes" id="UP000838412">
    <property type="component" value="Chromosome 7"/>
</dbReference>
<dbReference type="InterPro" id="IPR042201">
    <property type="entry name" value="FH2_Formin_sf"/>
</dbReference>
<feature type="compositionally biased region" description="Pro residues" evidence="2">
    <location>
        <begin position="700"/>
        <end position="715"/>
    </location>
</feature>
<dbReference type="Gene3D" id="2.30.29.30">
    <property type="entry name" value="Pleckstrin-homology domain (PH domain)/Phosphotyrosine-binding domain (PTB)"/>
    <property type="match status" value="1"/>
</dbReference>
<dbReference type="OrthoDB" id="410721at2759"/>
<gene>
    <name evidence="5" type="primary">DAAM2</name>
    <name evidence="5" type="ORF">BLAG_LOCUS21901</name>
</gene>
<feature type="compositionally biased region" description="Basic and acidic residues" evidence="2">
    <location>
        <begin position="517"/>
        <end position="530"/>
    </location>
</feature>
<reference evidence="5" key="1">
    <citation type="submission" date="2022-01" db="EMBL/GenBank/DDBJ databases">
        <authorList>
            <person name="Braso-Vives M."/>
        </authorList>
    </citation>
    <scope>NUCLEOTIDE SEQUENCE</scope>
</reference>
<evidence type="ECO:0000259" key="3">
    <source>
        <dbReference type="PROSITE" id="PS50003"/>
    </source>
</evidence>
<evidence type="ECO:0000313" key="5">
    <source>
        <dbReference type="EMBL" id="CAH1269171.1"/>
    </source>
</evidence>
<feature type="compositionally biased region" description="Polar residues" evidence="2">
    <location>
        <begin position="1225"/>
        <end position="1237"/>
    </location>
</feature>